<sequence length="259" mass="29818">MKTPNQIFSEFYEKWVLKLEEIVLELVQAIRARNQIMIADSKLQALLSKAVSHLKQFYTTKWDIAKQDCIPFFAPTWLTPLEISYLWVTDFKPSNTVFPIINSMRIPPLGGMALPLFLMTPDQARQIEKLRIKTMMEEEKVERQIQRIYMCWSVTERRMEELTQLGLDVIDQHNGLLIVAQITTQMELEIKQIVDALENAIKRADCVRLVALKGLHDILNPMQYLDFLASFLSQQLRLRQWGKTIDGGAAGPVTANTAP</sequence>
<organism evidence="1 2">
    <name type="scientific">Bauhinia variegata</name>
    <name type="common">Purple orchid tree</name>
    <name type="synonym">Phanera variegata</name>
    <dbReference type="NCBI Taxonomy" id="167791"/>
    <lineage>
        <taxon>Eukaryota</taxon>
        <taxon>Viridiplantae</taxon>
        <taxon>Streptophyta</taxon>
        <taxon>Embryophyta</taxon>
        <taxon>Tracheophyta</taxon>
        <taxon>Spermatophyta</taxon>
        <taxon>Magnoliopsida</taxon>
        <taxon>eudicotyledons</taxon>
        <taxon>Gunneridae</taxon>
        <taxon>Pentapetalae</taxon>
        <taxon>rosids</taxon>
        <taxon>fabids</taxon>
        <taxon>Fabales</taxon>
        <taxon>Fabaceae</taxon>
        <taxon>Cercidoideae</taxon>
        <taxon>Cercideae</taxon>
        <taxon>Bauhiniinae</taxon>
        <taxon>Bauhinia</taxon>
    </lineage>
</organism>
<dbReference type="EMBL" id="CM039439">
    <property type="protein sequence ID" value="KAI4297442.1"/>
    <property type="molecule type" value="Genomic_DNA"/>
</dbReference>
<dbReference type="Proteomes" id="UP000828941">
    <property type="component" value="Chromosome 14"/>
</dbReference>
<gene>
    <name evidence="1" type="ORF">L6164_037333</name>
</gene>
<accession>A0ACB9KJV2</accession>
<name>A0ACB9KJV2_BAUVA</name>
<comment type="caution">
    <text evidence="1">The sequence shown here is derived from an EMBL/GenBank/DDBJ whole genome shotgun (WGS) entry which is preliminary data.</text>
</comment>
<evidence type="ECO:0000313" key="2">
    <source>
        <dbReference type="Proteomes" id="UP000828941"/>
    </source>
</evidence>
<evidence type="ECO:0000313" key="1">
    <source>
        <dbReference type="EMBL" id="KAI4297442.1"/>
    </source>
</evidence>
<proteinExistence type="predicted"/>
<keyword evidence="2" id="KW-1185">Reference proteome</keyword>
<protein>
    <submittedName>
        <fullName evidence="1">Uncharacterized protein</fullName>
    </submittedName>
</protein>
<reference evidence="1 2" key="1">
    <citation type="journal article" date="2022" name="DNA Res.">
        <title>Chromosomal-level genome assembly of the orchid tree Bauhinia variegata (Leguminosae; Cercidoideae) supports the allotetraploid origin hypothesis of Bauhinia.</title>
        <authorList>
            <person name="Zhong Y."/>
            <person name="Chen Y."/>
            <person name="Zheng D."/>
            <person name="Pang J."/>
            <person name="Liu Y."/>
            <person name="Luo S."/>
            <person name="Meng S."/>
            <person name="Qian L."/>
            <person name="Wei D."/>
            <person name="Dai S."/>
            <person name="Zhou R."/>
        </authorList>
    </citation>
    <scope>NUCLEOTIDE SEQUENCE [LARGE SCALE GENOMIC DNA]</scope>
    <source>
        <strain evidence="1">BV-YZ2020</strain>
    </source>
</reference>